<feature type="transmembrane region" description="Helical" evidence="10">
    <location>
        <begin position="185"/>
        <end position="206"/>
    </location>
</feature>
<gene>
    <name evidence="12" type="ORF">RQL38_01480</name>
</gene>
<keyword evidence="13" id="KW-1185">Reference proteome</keyword>
<accession>A0ABZ2GWJ9</accession>
<evidence type="ECO:0000256" key="4">
    <source>
        <dbReference type="ARBA" id="ARBA00022692"/>
    </source>
</evidence>
<comment type="similarity">
    <text evidence="2 9">Belongs to the cytochrome c oxidase subunit 3 family.</text>
</comment>
<dbReference type="EC" id="7.1.1.9" evidence="3"/>
<dbReference type="InterPro" id="IPR013833">
    <property type="entry name" value="Cyt_c_oxidase_su3_a-hlx"/>
</dbReference>
<evidence type="ECO:0000313" key="13">
    <source>
        <dbReference type="Proteomes" id="UP001360424"/>
    </source>
</evidence>
<evidence type="ECO:0000256" key="9">
    <source>
        <dbReference type="RuleBase" id="RU003376"/>
    </source>
</evidence>
<evidence type="ECO:0000256" key="3">
    <source>
        <dbReference type="ARBA" id="ARBA00012949"/>
    </source>
</evidence>
<keyword evidence="7 10" id="KW-0472">Membrane</keyword>
<evidence type="ECO:0000256" key="6">
    <source>
        <dbReference type="ARBA" id="ARBA00022989"/>
    </source>
</evidence>
<dbReference type="PANTHER" id="PTHR11403">
    <property type="entry name" value="CYTOCHROME C OXIDASE SUBUNIT III"/>
    <property type="match status" value="1"/>
</dbReference>
<protein>
    <recommendedName>
        <fullName evidence="3">cytochrome-c oxidase</fullName>
        <ecNumber evidence="3">7.1.1.9</ecNumber>
    </recommendedName>
    <alternativeName>
        <fullName evidence="8">Cytochrome c oxidase polypeptide III</fullName>
    </alternativeName>
</protein>
<feature type="domain" description="Heme-copper oxidase subunit III family profile" evidence="11">
    <location>
        <begin position="5"/>
        <end position="296"/>
    </location>
</feature>
<dbReference type="SUPFAM" id="SSF81452">
    <property type="entry name" value="Cytochrome c oxidase subunit III-like"/>
    <property type="match status" value="1"/>
</dbReference>
<evidence type="ECO:0000256" key="10">
    <source>
        <dbReference type="SAM" id="Phobius"/>
    </source>
</evidence>
<dbReference type="EMBL" id="CP135136">
    <property type="protein sequence ID" value="WWR11823.1"/>
    <property type="molecule type" value="Genomic_DNA"/>
</dbReference>
<feature type="transmembrane region" description="Helical" evidence="10">
    <location>
        <begin position="16"/>
        <end position="36"/>
    </location>
</feature>
<evidence type="ECO:0000256" key="7">
    <source>
        <dbReference type="ARBA" id="ARBA00023136"/>
    </source>
</evidence>
<evidence type="ECO:0000256" key="1">
    <source>
        <dbReference type="ARBA" id="ARBA00004141"/>
    </source>
</evidence>
<evidence type="ECO:0000259" key="11">
    <source>
        <dbReference type="PROSITE" id="PS50253"/>
    </source>
</evidence>
<dbReference type="PANTHER" id="PTHR11403:SF7">
    <property type="entry name" value="CYTOCHROME C OXIDASE SUBUNIT 3"/>
    <property type="match status" value="1"/>
</dbReference>
<keyword evidence="6 10" id="KW-1133">Transmembrane helix</keyword>
<evidence type="ECO:0000256" key="8">
    <source>
        <dbReference type="ARBA" id="ARBA00031625"/>
    </source>
</evidence>
<feature type="transmembrane region" description="Helical" evidence="10">
    <location>
        <begin position="42"/>
        <end position="64"/>
    </location>
</feature>
<dbReference type="RefSeq" id="WP_338521269.1">
    <property type="nucleotide sequence ID" value="NZ_CP135136.1"/>
</dbReference>
<feature type="transmembrane region" description="Helical" evidence="10">
    <location>
        <begin position="226"/>
        <end position="254"/>
    </location>
</feature>
<dbReference type="PROSITE" id="PS50253">
    <property type="entry name" value="COX3"/>
    <property type="match status" value="1"/>
</dbReference>
<keyword evidence="4 9" id="KW-0812">Transmembrane</keyword>
<evidence type="ECO:0000256" key="5">
    <source>
        <dbReference type="ARBA" id="ARBA00022967"/>
    </source>
</evidence>
<reference evidence="12" key="1">
    <citation type="submission" date="2023-09" db="EMBL/GenBank/DDBJ databases">
        <title>Genomes of two closely related lineages of the louse Polyplax serrata with different host specificities.</title>
        <authorList>
            <person name="Martinu J."/>
            <person name="Tarabai H."/>
            <person name="Stefka J."/>
            <person name="Hypsa V."/>
        </authorList>
    </citation>
    <scope>NUCLEOTIDE SEQUENCE [LARGE SCALE GENOMIC DNA]</scope>
    <source>
        <strain evidence="12">HR10_N</strain>
    </source>
</reference>
<dbReference type="Pfam" id="PF00510">
    <property type="entry name" value="COX3"/>
    <property type="match status" value="1"/>
</dbReference>
<evidence type="ECO:0000313" key="12">
    <source>
        <dbReference type="EMBL" id="WWR11823.1"/>
    </source>
</evidence>
<sequence>MKNIIKNSYYIPKPTLLPISIAIGITTILISFALFFHKKIYSQYYCLSGSIIMLISITQWIIYINKENKFYTSQVNKSYTICIKWIIFSETCFFCTLLFSLFFIKNWSIPILGGIIHPATTHILIWPKFKSQWPLIINPNNYLFYGPTQYIKPHGIALINTIILSMSGITIYLSEKNLKAKKILYFNINILITILFGIIFIILQYIEYEHAYKKIYLTLNSGIYGSIFYILTGFHGIHVLIGIIILTIIFIYNINTNKFFSKKNNYSNLSLKLSSLYWHFVDIIWIILYIFVYCFH</sequence>
<dbReference type="Gene3D" id="1.20.120.80">
    <property type="entry name" value="Cytochrome c oxidase, subunit III, four-helix bundle"/>
    <property type="match status" value="1"/>
</dbReference>
<feature type="transmembrane region" description="Helical" evidence="10">
    <location>
        <begin position="275"/>
        <end position="293"/>
    </location>
</feature>
<feature type="transmembrane region" description="Helical" evidence="10">
    <location>
        <begin position="85"/>
        <end position="104"/>
    </location>
</feature>
<name>A0ABZ2GWJ9_9GAMM</name>
<dbReference type="Proteomes" id="UP001360424">
    <property type="component" value="Chromosome"/>
</dbReference>
<proteinExistence type="inferred from homology"/>
<evidence type="ECO:0000256" key="2">
    <source>
        <dbReference type="ARBA" id="ARBA00010581"/>
    </source>
</evidence>
<dbReference type="InterPro" id="IPR000298">
    <property type="entry name" value="Cyt_c_oxidase-like_su3"/>
</dbReference>
<keyword evidence="5" id="KW-1278">Translocase</keyword>
<organism evidence="12 13">
    <name type="scientific">Candidatus Legionella polyplacis</name>
    <dbReference type="NCBI Taxonomy" id="2005262"/>
    <lineage>
        <taxon>Bacteria</taxon>
        <taxon>Pseudomonadati</taxon>
        <taxon>Pseudomonadota</taxon>
        <taxon>Gammaproteobacteria</taxon>
        <taxon>Legionellales</taxon>
        <taxon>Legionellaceae</taxon>
        <taxon>Legionella</taxon>
    </lineage>
</organism>
<comment type="subcellular location">
    <subcellularLocation>
        <location evidence="9">Cell membrane</location>
        <topology evidence="9">Multi-pass membrane protein</topology>
    </subcellularLocation>
    <subcellularLocation>
        <location evidence="1">Membrane</location>
        <topology evidence="1">Multi-pass membrane protein</topology>
    </subcellularLocation>
</comment>
<feature type="transmembrane region" description="Helical" evidence="10">
    <location>
        <begin position="154"/>
        <end position="173"/>
    </location>
</feature>
<dbReference type="Gene3D" id="1.10.287.70">
    <property type="match status" value="1"/>
</dbReference>
<dbReference type="InterPro" id="IPR035973">
    <property type="entry name" value="Cyt_c_oxidase_su3-like_sf"/>
</dbReference>
<dbReference type="InterPro" id="IPR024791">
    <property type="entry name" value="Cyt_c/ubiquinol_Oxase_su3"/>
</dbReference>